<dbReference type="RefSeq" id="WP_167485073.1">
    <property type="nucleotide sequence ID" value="NZ_CP046173.1"/>
</dbReference>
<dbReference type="EMBL" id="CP046173">
    <property type="protein sequence ID" value="QIS17688.1"/>
    <property type="molecule type" value="Genomic_DNA"/>
</dbReference>
<accession>A0A6G9YWT0</accession>
<gene>
    <name evidence="3" type="ORF">F6W96_04570</name>
</gene>
<reference evidence="3 4" key="1">
    <citation type="journal article" date="2019" name="ACS Chem. Biol.">
        <title>Identification and Mobilization of a Cryptic Antibiotic Biosynthesis Gene Locus from a Human-Pathogenic Nocardia Isolate.</title>
        <authorList>
            <person name="Herisse M."/>
            <person name="Ishida K."/>
            <person name="Porter J.L."/>
            <person name="Howden B."/>
            <person name="Hertweck C."/>
            <person name="Stinear T.P."/>
            <person name="Pidot S.J."/>
        </authorList>
    </citation>
    <scope>NUCLEOTIDE SEQUENCE [LARGE SCALE GENOMIC DNA]</scope>
    <source>
        <strain evidence="3 4">AUSMDU00012715</strain>
    </source>
</reference>
<evidence type="ECO:0000313" key="3">
    <source>
        <dbReference type="EMBL" id="QIS17688.1"/>
    </source>
</evidence>
<feature type="region of interest" description="Disordered" evidence="1">
    <location>
        <begin position="172"/>
        <end position="197"/>
    </location>
</feature>
<evidence type="ECO:0000256" key="1">
    <source>
        <dbReference type="SAM" id="MobiDB-lite"/>
    </source>
</evidence>
<dbReference type="InterPro" id="IPR043714">
    <property type="entry name" value="DUF5655"/>
</dbReference>
<feature type="compositionally biased region" description="Low complexity" evidence="1">
    <location>
        <begin position="172"/>
        <end position="186"/>
    </location>
</feature>
<dbReference type="Pfam" id="PF18899">
    <property type="entry name" value="DUF5655"/>
    <property type="match status" value="1"/>
</dbReference>
<evidence type="ECO:0000259" key="2">
    <source>
        <dbReference type="Pfam" id="PF18899"/>
    </source>
</evidence>
<dbReference type="InterPro" id="IPR011856">
    <property type="entry name" value="tRNA_endonuc-like_dom_sf"/>
</dbReference>
<sequence length="304" mass="34118">MSDLKLFRIDGGKAIELAGSSVALERYLQKIIESNMEVLFGVRFLASEYPTGAKHRGRIDSLGIDETGSPVIFEYKRARDENVINQGLFYMDWLLDHQGEFKLLVMDRLGTEAARQIDWTSPRLVCIAGDFTRHDEHAVQQINHNIELVRYRDFGGELLALELLTAVSTTLSRGSTHSNSTGSGTSEPTMDDRLTKSPEPLRNLYADLDAQLMAFGDDVQKTTRKLYFAYKRLKNFACVEVHPQSRALLVYLKVDPDAVKLEPGFSRDVRSIGHFGTGDLEVRLKNSADLAKAEKLLRASYDAS</sequence>
<name>A0A6G9YWT0_9NOCA</name>
<dbReference type="AlphaFoldDB" id="A0A6G9YWT0"/>
<dbReference type="Proteomes" id="UP000500953">
    <property type="component" value="Chromosome"/>
</dbReference>
<evidence type="ECO:0000313" key="4">
    <source>
        <dbReference type="Proteomes" id="UP000500953"/>
    </source>
</evidence>
<organism evidence="3 4">
    <name type="scientific">Nocardia terpenica</name>
    <dbReference type="NCBI Taxonomy" id="455432"/>
    <lineage>
        <taxon>Bacteria</taxon>
        <taxon>Bacillati</taxon>
        <taxon>Actinomycetota</taxon>
        <taxon>Actinomycetes</taxon>
        <taxon>Mycobacteriales</taxon>
        <taxon>Nocardiaceae</taxon>
        <taxon>Nocardia</taxon>
    </lineage>
</organism>
<proteinExistence type="predicted"/>
<dbReference type="GO" id="GO:0003676">
    <property type="term" value="F:nucleic acid binding"/>
    <property type="evidence" value="ECO:0007669"/>
    <property type="project" value="InterPro"/>
</dbReference>
<dbReference type="Gene3D" id="3.40.1350.10">
    <property type="match status" value="1"/>
</dbReference>
<protein>
    <submittedName>
        <fullName evidence="3">DUF91 domain-containing protein</fullName>
    </submittedName>
</protein>
<feature type="domain" description="DUF5655" evidence="2">
    <location>
        <begin position="190"/>
        <end position="303"/>
    </location>
</feature>